<feature type="domain" description="EF-hand" evidence="4">
    <location>
        <begin position="356"/>
        <end position="447"/>
    </location>
</feature>
<reference evidence="6 7" key="1">
    <citation type="journal article" date="2009" name="Science">
        <title>Green evolution and dynamic adaptations revealed by genomes of the marine picoeukaryotes Micromonas.</title>
        <authorList>
            <person name="Worden A.Z."/>
            <person name="Lee J.H."/>
            <person name="Mock T."/>
            <person name="Rouze P."/>
            <person name="Simmons M.P."/>
            <person name="Aerts A.L."/>
            <person name="Allen A.E."/>
            <person name="Cuvelier M.L."/>
            <person name="Derelle E."/>
            <person name="Everett M.V."/>
            <person name="Foulon E."/>
            <person name="Grimwood J."/>
            <person name="Gundlach H."/>
            <person name="Henrissat B."/>
            <person name="Napoli C."/>
            <person name="McDonald S.M."/>
            <person name="Parker M.S."/>
            <person name="Rombauts S."/>
            <person name="Salamov A."/>
            <person name="Von Dassow P."/>
            <person name="Badger J.H."/>
            <person name="Coutinho P.M."/>
            <person name="Demir E."/>
            <person name="Dubchak I."/>
            <person name="Gentemann C."/>
            <person name="Eikrem W."/>
            <person name="Gready J.E."/>
            <person name="John U."/>
            <person name="Lanier W."/>
            <person name="Lindquist E.A."/>
            <person name="Lucas S."/>
            <person name="Mayer K.F."/>
            <person name="Moreau H."/>
            <person name="Not F."/>
            <person name="Otillar R."/>
            <person name="Panaud O."/>
            <person name="Pangilinan J."/>
            <person name="Paulsen I."/>
            <person name="Piegu B."/>
            <person name="Poliakov A."/>
            <person name="Robbens S."/>
            <person name="Schmutz J."/>
            <person name="Toulza E."/>
            <person name="Wyss T."/>
            <person name="Zelensky A."/>
            <person name="Zhou K."/>
            <person name="Armbrust E.V."/>
            <person name="Bhattacharya D."/>
            <person name="Goodenough U.W."/>
            <person name="Van de Peer Y."/>
            <person name="Grigoriev I.V."/>
        </authorList>
    </citation>
    <scope>NUCLEOTIDE SEQUENCE [LARGE SCALE GENOMIC DNA]</scope>
    <source>
        <strain evidence="7">RCC299 / NOUM17</strain>
    </source>
</reference>
<dbReference type="Gene3D" id="1.10.238.220">
    <property type="match status" value="1"/>
</dbReference>
<dbReference type="GO" id="GO:0005509">
    <property type="term" value="F:calcium ion binding"/>
    <property type="evidence" value="ECO:0007669"/>
    <property type="project" value="InterPro"/>
</dbReference>
<evidence type="ECO:0000256" key="2">
    <source>
        <dbReference type="ARBA" id="ARBA00022837"/>
    </source>
</evidence>
<name>C1DY84_MICCC</name>
<dbReference type="Pfam" id="PF13499">
    <property type="entry name" value="EF-hand_7"/>
    <property type="match status" value="1"/>
</dbReference>
<gene>
    <name evidence="6" type="ORF">MICPUN_78796</name>
</gene>
<dbReference type="Gene3D" id="1.10.238.230">
    <property type="match status" value="1"/>
</dbReference>
<feature type="compositionally biased region" description="Low complexity" evidence="3">
    <location>
        <begin position="43"/>
        <end position="77"/>
    </location>
</feature>
<dbReference type="InterPro" id="IPR002048">
    <property type="entry name" value="EF_hand_dom"/>
</dbReference>
<sequence length="572" mass="64799">MNNVNRFPSSKLKLDEFFLNWLSSPESQKLVLNLLDDAKAGRPLQAPTLPQTPTSASPLSPSSTNALFSAAPSLATPPLSPQKGAHTPPGPGSPISPARFRSQGGVQGGKEGQGLGQGVHKVHKRAADVIPRFYFGGEQLAYSDEQSAVKLAEAALLFNGGELDAEGMVQVTREVCELPGYFAPLLMHRVNGTEPIAEDPTGADASAAPGALTAPARQPAPVTWTKFTEYWNGTLRKYTEPNARVFEVLRGDKKSGDANGSGLNIPHLTHQDFRSVLRCVLDTHPGLEFLKDSPEFQDRYLETVTYRIFYQVNVAWNGRMTLREMRRSNLLEAMTHVDEEEDINKVLKYFSYEHFYVIYCKFWELDTDHDFLIDKEDLLRYGNHALTYRAVDRVFSQAPRRFVSGVDGKMGYEDFCWFVLSEEDKGNPLALEYWMRCVDLDGDGILSPSECSFFYEEQLQRMECLSQEPVLFEDILCQMSDMLHPEVPGRITLRDLRRCKLAGNFFNVLFNLNKFIAFETRDPFLIRQEREEPHLTEWDRFARQEYIRLSMEEEEGMQDGNWDGDGMDPSPF</sequence>
<dbReference type="FunCoup" id="C1DY84">
    <property type="interactions" value="1545"/>
</dbReference>
<accession>C1DY84</accession>
<dbReference type="AlphaFoldDB" id="C1DY84"/>
<protein>
    <recommendedName>
        <fullName evidence="8">EF-hand domain-containing protein</fullName>
    </recommendedName>
</protein>
<dbReference type="InterPro" id="IPR011992">
    <property type="entry name" value="EF-hand-dom_pair"/>
</dbReference>
<dbReference type="FunFam" id="1.10.238.220:FF:000003">
    <property type="entry name" value="Phosphoprotein phosphatase 2A regulatory subunit"/>
    <property type="match status" value="1"/>
</dbReference>
<dbReference type="Pfam" id="PF17958">
    <property type="entry name" value="EF-hand_13"/>
    <property type="match status" value="1"/>
</dbReference>
<organism evidence="6 7">
    <name type="scientific">Micromonas commoda (strain RCC299 / NOUM17 / CCMP2709)</name>
    <name type="common">Picoplanktonic green alga</name>
    <dbReference type="NCBI Taxonomy" id="296587"/>
    <lineage>
        <taxon>Eukaryota</taxon>
        <taxon>Viridiplantae</taxon>
        <taxon>Chlorophyta</taxon>
        <taxon>Mamiellophyceae</taxon>
        <taxon>Mamiellales</taxon>
        <taxon>Mamiellaceae</taxon>
        <taxon>Micromonas</taxon>
    </lineage>
</organism>
<dbReference type="Proteomes" id="UP000002009">
    <property type="component" value="Chromosome 2"/>
</dbReference>
<dbReference type="PANTHER" id="PTHR14095">
    <property type="entry name" value="PHOSPHATASE 2A REGULATORY SUBUNIT-RELATED"/>
    <property type="match status" value="1"/>
</dbReference>
<dbReference type="EMBL" id="CP001323">
    <property type="protein sequence ID" value="ACO61382.1"/>
    <property type="molecule type" value="Genomic_DNA"/>
</dbReference>
<keyword evidence="2" id="KW-0106">Calcium</keyword>
<dbReference type="CDD" id="cd21504">
    <property type="entry name" value="PPP2R3A_B-like"/>
    <property type="match status" value="1"/>
</dbReference>
<dbReference type="GO" id="GO:0000159">
    <property type="term" value="C:protein phosphatase type 2A complex"/>
    <property type="evidence" value="ECO:0007669"/>
    <property type="project" value="TreeGrafter"/>
</dbReference>
<feature type="compositionally biased region" description="Gly residues" evidence="3">
    <location>
        <begin position="105"/>
        <end position="117"/>
    </location>
</feature>
<dbReference type="KEGG" id="mis:MICPUN_78796"/>
<dbReference type="InParanoid" id="C1DY84"/>
<evidence type="ECO:0000259" key="4">
    <source>
        <dbReference type="Pfam" id="PF13499"/>
    </source>
</evidence>
<dbReference type="OrthoDB" id="5586at2759"/>
<evidence type="ECO:0000313" key="6">
    <source>
        <dbReference type="EMBL" id="ACO61382.1"/>
    </source>
</evidence>
<feature type="region of interest" description="Disordered" evidence="3">
    <location>
        <begin position="43"/>
        <end position="118"/>
    </location>
</feature>
<dbReference type="GeneID" id="8240838"/>
<dbReference type="Gene3D" id="1.10.238.10">
    <property type="entry name" value="EF-hand"/>
    <property type="match status" value="1"/>
</dbReference>
<evidence type="ECO:0000256" key="3">
    <source>
        <dbReference type="SAM" id="MobiDB-lite"/>
    </source>
</evidence>
<proteinExistence type="predicted"/>
<keyword evidence="7" id="KW-1185">Reference proteome</keyword>
<feature type="domain" description="PP2A regulatory subunit B'' EF-hand" evidence="5">
    <location>
        <begin position="267"/>
        <end position="340"/>
    </location>
</feature>
<dbReference type="GO" id="GO:0019888">
    <property type="term" value="F:protein phosphatase regulator activity"/>
    <property type="evidence" value="ECO:0007669"/>
    <property type="project" value="TreeGrafter"/>
</dbReference>
<dbReference type="OMA" id="TEWDRYC"/>
<evidence type="ECO:0000259" key="5">
    <source>
        <dbReference type="Pfam" id="PF17958"/>
    </source>
</evidence>
<evidence type="ECO:0000313" key="7">
    <source>
        <dbReference type="Proteomes" id="UP000002009"/>
    </source>
</evidence>
<dbReference type="eggNOG" id="KOG2562">
    <property type="taxonomic scope" value="Eukaryota"/>
</dbReference>
<keyword evidence="1" id="KW-0479">Metal-binding</keyword>
<dbReference type="InterPro" id="IPR041534">
    <property type="entry name" value="EF-hand_13"/>
</dbReference>
<evidence type="ECO:0000256" key="1">
    <source>
        <dbReference type="ARBA" id="ARBA00022723"/>
    </source>
</evidence>
<dbReference type="PANTHER" id="PTHR14095:SF0">
    <property type="entry name" value="MIP22305P"/>
    <property type="match status" value="1"/>
</dbReference>
<dbReference type="SUPFAM" id="SSF47473">
    <property type="entry name" value="EF-hand"/>
    <property type="match status" value="1"/>
</dbReference>
<dbReference type="RefSeq" id="XP_002500124.1">
    <property type="nucleotide sequence ID" value="XM_002500078.1"/>
</dbReference>
<dbReference type="STRING" id="296587.C1DY84"/>
<evidence type="ECO:0008006" key="8">
    <source>
        <dbReference type="Google" id="ProtNLM"/>
    </source>
</evidence>
<dbReference type="FunFam" id="1.10.238.10:FF:000025">
    <property type="entry name" value="serine/threonine-protein phosphatase 2A regulatory subunit B'' subunit alpha"/>
    <property type="match status" value="1"/>
</dbReference>